<dbReference type="Proteomes" id="UP000182840">
    <property type="component" value="Chromosome"/>
</dbReference>
<dbReference type="STRING" id="1670800.BSQ44_02005"/>
<evidence type="ECO:0000313" key="4">
    <source>
        <dbReference type="Proteomes" id="UP000182840"/>
    </source>
</evidence>
<dbReference type="InterPro" id="IPR024399">
    <property type="entry name" value="DUF2628"/>
</dbReference>
<protein>
    <recommendedName>
        <fullName evidence="5">DUF2628 domain-containing protein</fullName>
    </recommendedName>
</protein>
<gene>
    <name evidence="3" type="ORF">BSQ44_02005</name>
</gene>
<feature type="transmembrane region" description="Helical" evidence="2">
    <location>
        <begin position="20"/>
        <end position="39"/>
    </location>
</feature>
<feature type="region of interest" description="Disordered" evidence="1">
    <location>
        <begin position="132"/>
        <end position="159"/>
    </location>
</feature>
<keyword evidence="4" id="KW-1185">Reference proteome</keyword>
<feature type="transmembrane region" description="Helical" evidence="2">
    <location>
        <begin position="46"/>
        <end position="65"/>
    </location>
</feature>
<evidence type="ECO:0000256" key="2">
    <source>
        <dbReference type="SAM" id="Phobius"/>
    </source>
</evidence>
<accession>A0A1L3SLV0</accession>
<sequence length="159" mass="17573">MAIYVVMEPPRSRPDSDPVYVRDGYSLFAFLLPLVWLLWNRLWIETLVFLAITLGLGYLGEQAGAAEVAVAGFSILLAIFIGIEGAVFRLWAMRRRGWTEWGVVEAHDREDAEARYVSESLAPAEKPVLAVPMRPGAPQPRGTDTGAPELGLFGYPGRN</sequence>
<evidence type="ECO:0000313" key="3">
    <source>
        <dbReference type="EMBL" id="APH70292.1"/>
    </source>
</evidence>
<dbReference type="EMBL" id="CP018171">
    <property type="protein sequence ID" value="APH70292.1"/>
    <property type="molecule type" value="Genomic_DNA"/>
</dbReference>
<organism evidence="3 4">
    <name type="scientific">Aquibium oceanicum</name>
    <dbReference type="NCBI Taxonomy" id="1670800"/>
    <lineage>
        <taxon>Bacteria</taxon>
        <taxon>Pseudomonadati</taxon>
        <taxon>Pseudomonadota</taxon>
        <taxon>Alphaproteobacteria</taxon>
        <taxon>Hyphomicrobiales</taxon>
        <taxon>Phyllobacteriaceae</taxon>
        <taxon>Aquibium</taxon>
    </lineage>
</organism>
<evidence type="ECO:0000256" key="1">
    <source>
        <dbReference type="SAM" id="MobiDB-lite"/>
    </source>
</evidence>
<dbReference type="RefSeq" id="WP_072601704.1">
    <property type="nucleotide sequence ID" value="NZ_CP018171.1"/>
</dbReference>
<proteinExistence type="predicted"/>
<dbReference type="AlphaFoldDB" id="A0A1L3SLV0"/>
<reference evidence="4" key="1">
    <citation type="submission" date="2016-11" db="EMBL/GenBank/DDBJ databases">
        <title>Mesorhizobium oceanicum sp. nov., isolated from deep seawater in South China Sea.</title>
        <authorList>
            <person name="Fu G.-Y."/>
        </authorList>
    </citation>
    <scope>NUCLEOTIDE SEQUENCE [LARGE SCALE GENOMIC DNA]</scope>
    <source>
        <strain evidence="4">B7</strain>
    </source>
</reference>
<evidence type="ECO:0008006" key="5">
    <source>
        <dbReference type="Google" id="ProtNLM"/>
    </source>
</evidence>
<name>A0A1L3SLV0_9HYPH</name>
<keyword evidence="2" id="KW-0472">Membrane</keyword>
<keyword evidence="2" id="KW-0812">Transmembrane</keyword>
<dbReference type="OrthoDB" id="7285394at2"/>
<feature type="transmembrane region" description="Helical" evidence="2">
    <location>
        <begin position="71"/>
        <end position="92"/>
    </location>
</feature>
<dbReference type="Pfam" id="PF10947">
    <property type="entry name" value="DUF2628"/>
    <property type="match status" value="1"/>
</dbReference>
<dbReference type="KEGG" id="meso:BSQ44_02005"/>
<keyword evidence="2" id="KW-1133">Transmembrane helix</keyword>